<dbReference type="Gene3D" id="2.60.40.1930">
    <property type="match status" value="1"/>
</dbReference>
<dbReference type="EMBL" id="VKKY01000001">
    <property type="protein sequence ID" value="KAA3439539.1"/>
    <property type="molecule type" value="Genomic_DNA"/>
</dbReference>
<evidence type="ECO:0000313" key="1">
    <source>
        <dbReference type="EMBL" id="KAA3439539.1"/>
    </source>
</evidence>
<gene>
    <name evidence="1" type="ORF">FOA19_02300</name>
</gene>
<name>A0A5B6TJI0_9BACT</name>
<evidence type="ECO:0008006" key="3">
    <source>
        <dbReference type="Google" id="ProtNLM"/>
    </source>
</evidence>
<keyword evidence="2" id="KW-1185">Reference proteome</keyword>
<sequence length="773" mass="84755">MAFTWRSGSWKGILAQREGEEQVHVRFSQPYYASGDTVRFKAYVFAAASLQPTFQSQILEIEFKTTVPGTTQHLRFPITQGMATGSFVLPDTLSRGQYAVIAYTPAMIPGGKKDAFQTRLRVLGPATAKAKVDPESLNKPTAVNLQAFPEGGKLVAQVENRLAIKATNQEGNGVATKGRIMGAAGAATVFQTNQEGVALVQFTPQEGQQYQMVLENRNTTAVLRESKFPAVEAQGISLRMQPQTDSALHVRLLPNSTWIQKRGDKRVQVKVLAEGKTVLTAEEKLNRAEGAEIMIPVHRLPAGLLTFTVANADGQVEAQRFVLVQHPRQLRIQLKTDRIRYGRREPVRVTALVTDAAGKPVDASLAFAVRPRAQSQELYASSLEREIFQGVAPRQGLTKALAPAVDSTLEGALLAQTPFRNFVAGPAQQAQPDTALTLSIAGKVVDDKGAPVPTTTLLMFGRGSTEPMLQTPGPDGNFVFQSPDFVSPDQFTFEVLRSGERVKDANLVWTNLPSFAKTPVLPLVLTEPEAQYLRQTALRKQATALFGVKGGIAQEKDSTDALLEELGTPDQSFDMSQYVTFKDLAEVIKETIPLASVVENDKGRSIRIFSPERSGARYKEHPLYFLDGVPTLNNDWILQLPGTAIKKIDLFYAQRKLRNLGMIARHGVLSITTNAPHPSPREFQNNQTLAWAGMAPLHAFKTPSYEYNTPSPAPDLRSMLFWAPSVATDAKGQGTISFYTSDDIGEFEVEVEAYTKNGFLGTQNLRFSITPNL</sequence>
<proteinExistence type="predicted"/>
<evidence type="ECO:0000313" key="2">
    <source>
        <dbReference type="Proteomes" id="UP000324133"/>
    </source>
</evidence>
<dbReference type="OrthoDB" id="679547at2"/>
<dbReference type="AlphaFoldDB" id="A0A5B6TJI0"/>
<dbReference type="Proteomes" id="UP000324133">
    <property type="component" value="Unassembled WGS sequence"/>
</dbReference>
<comment type="caution">
    <text evidence="1">The sequence shown here is derived from an EMBL/GenBank/DDBJ whole genome shotgun (WGS) entry which is preliminary data.</text>
</comment>
<protein>
    <recommendedName>
        <fullName evidence="3">Macroglobulin domain-containing protein</fullName>
    </recommendedName>
</protein>
<reference evidence="1 2" key="1">
    <citation type="submission" date="2019-07" db="EMBL/GenBank/DDBJ databases">
        <title>Rufibacter sp. nov., isolated from lake sediment.</title>
        <authorList>
            <person name="Qu J.-H."/>
        </authorList>
    </citation>
    <scope>NUCLEOTIDE SEQUENCE [LARGE SCALE GENOMIC DNA]</scope>
    <source>
        <strain evidence="1 2">NBS58-1</strain>
    </source>
</reference>
<dbReference type="RefSeq" id="WP_149089182.1">
    <property type="nucleotide sequence ID" value="NZ_VKKY01000001.1"/>
</dbReference>
<accession>A0A5B6TJI0</accession>
<organism evidence="1 2">
    <name type="scientific">Rufibacter hautae</name>
    <dbReference type="NCBI Taxonomy" id="2595005"/>
    <lineage>
        <taxon>Bacteria</taxon>
        <taxon>Pseudomonadati</taxon>
        <taxon>Bacteroidota</taxon>
        <taxon>Cytophagia</taxon>
        <taxon>Cytophagales</taxon>
        <taxon>Hymenobacteraceae</taxon>
        <taxon>Rufibacter</taxon>
    </lineage>
</organism>